<accession>A0ABY6TK96</accession>
<dbReference type="Pfam" id="PF03701">
    <property type="entry name" value="UPF0181"/>
    <property type="match status" value="1"/>
</dbReference>
<dbReference type="EMBL" id="CABFKI010000004">
    <property type="protein sequence ID" value="VTU07318.1"/>
    <property type="molecule type" value="Genomic_DNA"/>
</dbReference>
<dbReference type="InterPro" id="IPR005371">
    <property type="entry name" value="UPF0181"/>
</dbReference>
<dbReference type="GeneID" id="86155272"/>
<gene>
    <name evidence="2" type="ORF">SAMEA1410922_00872</name>
</gene>
<sequence>MPDSALLGLTHEQQQQAVEQIQTLMAQGIPAGQAIAMVAEALRQAHQKDTKEK</sequence>
<name>A0ABY6TK96_9PAST</name>
<organism evidence="2 3">
    <name type="scientific">Actinobacillus porcinus</name>
    <dbReference type="NCBI Taxonomy" id="51048"/>
    <lineage>
        <taxon>Bacteria</taxon>
        <taxon>Pseudomonadati</taxon>
        <taxon>Pseudomonadota</taxon>
        <taxon>Gammaproteobacteria</taxon>
        <taxon>Pasteurellales</taxon>
        <taxon>Pasteurellaceae</taxon>
        <taxon>Actinobacillus</taxon>
    </lineage>
</organism>
<evidence type="ECO:0000256" key="1">
    <source>
        <dbReference type="HAMAP-Rule" id="MF_00507"/>
    </source>
</evidence>
<dbReference type="RefSeq" id="WP_135709702.1">
    <property type="nucleotide sequence ID" value="NZ_CABFKI010000004.1"/>
</dbReference>
<dbReference type="Proteomes" id="UP000308167">
    <property type="component" value="Unassembled WGS sequence"/>
</dbReference>
<dbReference type="HAMAP" id="MF_00507">
    <property type="entry name" value="UPF0181"/>
    <property type="match status" value="1"/>
</dbReference>
<reference evidence="2 3" key="1">
    <citation type="submission" date="2019-05" db="EMBL/GenBank/DDBJ databases">
        <authorList>
            <consortium name="Pathogen Informatics"/>
        </authorList>
    </citation>
    <scope>NUCLEOTIDE SEQUENCE [LARGE SCALE GENOMIC DNA]</scope>
    <source>
        <strain evidence="2 3">NM319</strain>
    </source>
</reference>
<comment type="caution">
    <text evidence="2">The sequence shown here is derived from an EMBL/GenBank/DDBJ whole genome shotgun (WGS) entry which is preliminary data.</text>
</comment>
<dbReference type="NCBIfam" id="NF003476">
    <property type="entry name" value="PRK05114.1"/>
    <property type="match status" value="1"/>
</dbReference>
<comment type="similarity">
    <text evidence="1">Belongs to the UPF0181 family.</text>
</comment>
<keyword evidence="3" id="KW-1185">Reference proteome</keyword>
<evidence type="ECO:0000313" key="3">
    <source>
        <dbReference type="Proteomes" id="UP000308167"/>
    </source>
</evidence>
<proteinExistence type="inferred from homology"/>
<protein>
    <recommendedName>
        <fullName evidence="1">UPF0181 protein SAMEA1410922_00872</fullName>
    </recommendedName>
</protein>
<evidence type="ECO:0000313" key="2">
    <source>
        <dbReference type="EMBL" id="VTU07318.1"/>
    </source>
</evidence>